<dbReference type="CDD" id="cd06339">
    <property type="entry name" value="PBP1_YraM_LppC_lipoprotein-like"/>
    <property type="match status" value="1"/>
</dbReference>
<dbReference type="Proteomes" id="UP000231409">
    <property type="component" value="Unassembled WGS sequence"/>
</dbReference>
<dbReference type="InterPro" id="IPR028082">
    <property type="entry name" value="Peripla_BP_I"/>
</dbReference>
<dbReference type="Gene3D" id="3.40.50.2300">
    <property type="match status" value="2"/>
</dbReference>
<keyword evidence="3" id="KW-0732">Signal</keyword>
<evidence type="ECO:0000256" key="2">
    <source>
        <dbReference type="SAM" id="MobiDB-lite"/>
    </source>
</evidence>
<proteinExistence type="predicted"/>
<reference evidence="4 5" key="1">
    <citation type="submission" date="2017-09" db="EMBL/GenBank/DDBJ databases">
        <title>The draft genome sequences of Marinobacter sp. PWS21.</title>
        <authorList>
            <person name="Cao J."/>
        </authorList>
    </citation>
    <scope>NUCLEOTIDE SEQUENCE [LARGE SCALE GENOMIC DNA]</scope>
    <source>
        <strain evidence="4 5">PWS21</strain>
    </source>
</reference>
<accession>A0A2G1UKM8</accession>
<protein>
    <submittedName>
        <fullName evidence="4">LppC family lipoprotein</fullName>
    </submittedName>
</protein>
<feature type="chain" id="PRO_5013672823" evidence="3">
    <location>
        <begin position="23"/>
        <end position="619"/>
    </location>
</feature>
<feature type="signal peptide" evidence="3">
    <location>
        <begin position="1"/>
        <end position="22"/>
    </location>
</feature>
<keyword evidence="1" id="KW-0472">Membrane</keyword>
<gene>
    <name evidence="4" type="ORF">CLH61_11910</name>
</gene>
<keyword evidence="5" id="KW-1185">Reference proteome</keyword>
<dbReference type="Pfam" id="PF04348">
    <property type="entry name" value="LppC"/>
    <property type="match status" value="1"/>
</dbReference>
<dbReference type="RefSeq" id="WP_099614949.1">
    <property type="nucleotide sequence ID" value="NZ_KZ319371.1"/>
</dbReference>
<dbReference type="GO" id="GO:0030234">
    <property type="term" value="F:enzyme regulator activity"/>
    <property type="evidence" value="ECO:0007669"/>
    <property type="project" value="TreeGrafter"/>
</dbReference>
<dbReference type="EMBL" id="NTFH01000008">
    <property type="protein sequence ID" value="PHQ15032.1"/>
    <property type="molecule type" value="Genomic_DNA"/>
</dbReference>
<dbReference type="GO" id="GO:0009252">
    <property type="term" value="P:peptidoglycan biosynthetic process"/>
    <property type="evidence" value="ECO:0007669"/>
    <property type="project" value="TreeGrafter"/>
</dbReference>
<keyword evidence="4" id="KW-0449">Lipoprotein</keyword>
<dbReference type="PROSITE" id="PS51257">
    <property type="entry name" value="PROKAR_LIPOPROTEIN"/>
    <property type="match status" value="1"/>
</dbReference>
<evidence type="ECO:0000256" key="3">
    <source>
        <dbReference type="SAM" id="SignalP"/>
    </source>
</evidence>
<evidence type="ECO:0000256" key="1">
    <source>
        <dbReference type="ARBA" id="ARBA00023136"/>
    </source>
</evidence>
<evidence type="ECO:0000313" key="5">
    <source>
        <dbReference type="Proteomes" id="UP000231409"/>
    </source>
</evidence>
<feature type="region of interest" description="Disordered" evidence="2">
    <location>
        <begin position="600"/>
        <end position="619"/>
    </location>
</feature>
<dbReference type="GO" id="GO:0031241">
    <property type="term" value="C:periplasmic side of cell outer membrane"/>
    <property type="evidence" value="ECO:0007669"/>
    <property type="project" value="TreeGrafter"/>
</dbReference>
<dbReference type="AlphaFoldDB" id="A0A2G1UKM8"/>
<dbReference type="PANTHER" id="PTHR38038:SF1">
    <property type="entry name" value="PENICILLIN-BINDING PROTEIN ACTIVATOR LPOA"/>
    <property type="match status" value="1"/>
</dbReference>
<name>A0A2G1UKM8_9GAMM</name>
<dbReference type="InterPro" id="IPR007443">
    <property type="entry name" value="LpoA"/>
</dbReference>
<sequence>MTNRSLNAPLFAALLALALVTAGCSSVNLQSHTATSPEEALQVAAGQGNRESAESYLLRTARQFQSQGSHEAARRILTSDQLKSPAPANRNEALLLAMSGAAALADEQWAQSLGQQLTIDQFRNYPPDTLARAGNLQTETFRLGGQPFKAAETLMLLRDSDPNADIQSIHDRIWQLLKDASDQQLEAAAREAVGFESQGWLELASVMRTPGAGIEEQGNALKGWQAHWPGHAASATLPGELKLIASIATSRPDSINLAVPLSGPLAAAGQAIRDGFLAAFYTDESTANQDIEISITDTHGKSFAELYQTLAAKGPDLIIGPLEKEGVGQLAAMENLPVPVLALNYLPDDTATPAGLYQFGLSAEDEARQIADRLTARNSSQVLALIPAGEWGDRLERALTSQLAENGGVALDIERFFPEDNFRAVTAELLAVNSSRDRAVDVERTAGVNVEFEPRRRQDVDAIVLVAAPLQARQFKPLFAFYFAGDVPVYSPSVVFDGTADPSRDRDLDSVIVTDIPWVLKPDNDFRDTATARLPGYQGQLGRLFAMGADAYQLSSSLPLLEQIEGTSIAGQTGELNMSPGGIIHRRQLWAQFRNGRPALIEEDEQEPEAAPPSAITSE</sequence>
<evidence type="ECO:0000313" key="4">
    <source>
        <dbReference type="EMBL" id="PHQ15032.1"/>
    </source>
</evidence>
<dbReference type="PANTHER" id="PTHR38038">
    <property type="entry name" value="PENICILLIN-BINDING PROTEIN ACTIVATOR LPOA"/>
    <property type="match status" value="1"/>
</dbReference>
<dbReference type="Gene3D" id="1.25.40.650">
    <property type="match status" value="1"/>
</dbReference>
<comment type="caution">
    <text evidence="4">The sequence shown here is derived from an EMBL/GenBank/DDBJ whole genome shotgun (WGS) entry which is preliminary data.</text>
</comment>
<dbReference type="SUPFAM" id="SSF53822">
    <property type="entry name" value="Periplasmic binding protein-like I"/>
    <property type="match status" value="1"/>
</dbReference>
<organism evidence="4 5">
    <name type="scientific">Marinobacter profundi</name>
    <dbReference type="NCBI Taxonomy" id="2666256"/>
    <lineage>
        <taxon>Bacteria</taxon>
        <taxon>Pseudomonadati</taxon>
        <taxon>Pseudomonadota</taxon>
        <taxon>Gammaproteobacteria</taxon>
        <taxon>Pseudomonadales</taxon>
        <taxon>Marinobacteraceae</taxon>
        <taxon>Marinobacter</taxon>
    </lineage>
</organism>